<reference evidence="5" key="1">
    <citation type="journal article" date="2019" name="Int. J. Syst. Evol. Microbiol.">
        <title>The Global Catalogue of Microorganisms (GCM) 10K type strain sequencing project: providing services to taxonomists for standard genome sequencing and annotation.</title>
        <authorList>
            <consortium name="The Broad Institute Genomics Platform"/>
            <consortium name="The Broad Institute Genome Sequencing Center for Infectious Disease"/>
            <person name="Wu L."/>
            <person name="Ma J."/>
        </authorList>
    </citation>
    <scope>NUCLEOTIDE SEQUENCE [LARGE SCALE GENOMIC DNA]</scope>
    <source>
        <strain evidence="5">JCM 10083</strain>
    </source>
</reference>
<sequence length="156" mass="17500">MDLQPFAMTHAATVASWPTSSREVAMWCGRQEFPLPARVVADWQRGEDVRTHLLVEGSDPLGYGELWLDAEEDEVELAHLIVAPAARGRGIGRELVRGLTALAWEAGRANVFMRVHPDNDRALRCYRGAGYLPVDAHLAAEWNTAQPVDYTWLQHR</sequence>
<dbReference type="PANTHER" id="PTHR43877">
    <property type="entry name" value="AMINOALKYLPHOSPHONATE N-ACETYLTRANSFERASE-RELATED-RELATED"/>
    <property type="match status" value="1"/>
</dbReference>
<proteinExistence type="predicted"/>
<dbReference type="Gene3D" id="3.40.630.30">
    <property type="match status" value="1"/>
</dbReference>
<comment type="caution">
    <text evidence="4">The sequence shown here is derived from an EMBL/GenBank/DDBJ whole genome shotgun (WGS) entry which is preliminary data.</text>
</comment>
<evidence type="ECO:0000313" key="4">
    <source>
        <dbReference type="EMBL" id="MFC7606450.1"/>
    </source>
</evidence>
<dbReference type="EC" id="2.3.1.-" evidence="4"/>
<evidence type="ECO:0000259" key="3">
    <source>
        <dbReference type="PROSITE" id="PS51186"/>
    </source>
</evidence>
<protein>
    <submittedName>
        <fullName evidence="4">GNAT family N-acetyltransferase</fullName>
        <ecNumber evidence="4">2.3.1.-</ecNumber>
    </submittedName>
</protein>
<keyword evidence="1 4" id="KW-0808">Transferase</keyword>
<dbReference type="EMBL" id="JBHTEE010000001">
    <property type="protein sequence ID" value="MFC7606450.1"/>
    <property type="molecule type" value="Genomic_DNA"/>
</dbReference>
<dbReference type="Proteomes" id="UP001596514">
    <property type="component" value="Unassembled WGS sequence"/>
</dbReference>
<evidence type="ECO:0000313" key="5">
    <source>
        <dbReference type="Proteomes" id="UP001596514"/>
    </source>
</evidence>
<dbReference type="InterPro" id="IPR050832">
    <property type="entry name" value="Bact_Acetyltransf"/>
</dbReference>
<evidence type="ECO:0000256" key="2">
    <source>
        <dbReference type="ARBA" id="ARBA00023315"/>
    </source>
</evidence>
<dbReference type="CDD" id="cd04301">
    <property type="entry name" value="NAT_SF"/>
    <property type="match status" value="1"/>
</dbReference>
<dbReference type="Pfam" id="PF00583">
    <property type="entry name" value="Acetyltransf_1"/>
    <property type="match status" value="1"/>
</dbReference>
<dbReference type="GO" id="GO:0016746">
    <property type="term" value="F:acyltransferase activity"/>
    <property type="evidence" value="ECO:0007669"/>
    <property type="project" value="UniProtKB-KW"/>
</dbReference>
<organism evidence="4 5">
    <name type="scientific">Streptosporangium amethystogenes subsp. fukuiense</name>
    <dbReference type="NCBI Taxonomy" id="698418"/>
    <lineage>
        <taxon>Bacteria</taxon>
        <taxon>Bacillati</taxon>
        <taxon>Actinomycetota</taxon>
        <taxon>Actinomycetes</taxon>
        <taxon>Streptosporangiales</taxon>
        <taxon>Streptosporangiaceae</taxon>
        <taxon>Streptosporangium</taxon>
    </lineage>
</organism>
<dbReference type="InterPro" id="IPR016181">
    <property type="entry name" value="Acyl_CoA_acyltransferase"/>
</dbReference>
<name>A0ABW2TCQ1_9ACTN</name>
<dbReference type="PANTHER" id="PTHR43877:SF2">
    <property type="entry name" value="AMINOALKYLPHOSPHONATE N-ACETYLTRANSFERASE-RELATED"/>
    <property type="match status" value="1"/>
</dbReference>
<keyword evidence="5" id="KW-1185">Reference proteome</keyword>
<feature type="domain" description="N-acetyltransferase" evidence="3">
    <location>
        <begin position="12"/>
        <end position="153"/>
    </location>
</feature>
<accession>A0ABW2TCQ1</accession>
<dbReference type="PROSITE" id="PS51186">
    <property type="entry name" value="GNAT"/>
    <property type="match status" value="1"/>
</dbReference>
<keyword evidence="2 4" id="KW-0012">Acyltransferase</keyword>
<evidence type="ECO:0000256" key="1">
    <source>
        <dbReference type="ARBA" id="ARBA00022679"/>
    </source>
</evidence>
<dbReference type="InterPro" id="IPR000182">
    <property type="entry name" value="GNAT_dom"/>
</dbReference>
<dbReference type="RefSeq" id="WP_343963020.1">
    <property type="nucleotide sequence ID" value="NZ_BAAAGK010000013.1"/>
</dbReference>
<gene>
    <name evidence="4" type="ORF">ACFQVD_40760</name>
</gene>
<dbReference type="SUPFAM" id="SSF55729">
    <property type="entry name" value="Acyl-CoA N-acyltransferases (Nat)"/>
    <property type="match status" value="1"/>
</dbReference>